<comment type="caution">
    <text evidence="2">The sequence shown here is derived from an EMBL/GenBank/DDBJ whole genome shotgun (WGS) entry which is preliminary data.</text>
</comment>
<evidence type="ECO:0000313" key="2">
    <source>
        <dbReference type="EMBL" id="MBP2374513.1"/>
    </source>
</evidence>
<evidence type="ECO:0000256" key="1">
    <source>
        <dbReference type="SAM" id="Phobius"/>
    </source>
</evidence>
<accession>A0ABS4WF11</accession>
<protein>
    <submittedName>
        <fullName evidence="2">Uncharacterized protein</fullName>
    </submittedName>
</protein>
<feature type="transmembrane region" description="Helical" evidence="1">
    <location>
        <begin position="346"/>
        <end position="363"/>
    </location>
</feature>
<dbReference type="RefSeq" id="WP_209907524.1">
    <property type="nucleotide sequence ID" value="NZ_BAAAMI010000017.1"/>
</dbReference>
<dbReference type="EMBL" id="JAGIOE010000001">
    <property type="protein sequence ID" value="MBP2374513.1"/>
    <property type="molecule type" value="Genomic_DNA"/>
</dbReference>
<keyword evidence="3" id="KW-1185">Reference proteome</keyword>
<name>A0ABS4WF11_9MICC</name>
<feature type="transmembrane region" description="Helical" evidence="1">
    <location>
        <begin position="369"/>
        <end position="395"/>
    </location>
</feature>
<organism evidence="2 3">
    <name type="scientific">Paeniglutamicibacter psychrophenolicus</name>
    <dbReference type="NCBI Taxonomy" id="257454"/>
    <lineage>
        <taxon>Bacteria</taxon>
        <taxon>Bacillati</taxon>
        <taxon>Actinomycetota</taxon>
        <taxon>Actinomycetes</taxon>
        <taxon>Micrococcales</taxon>
        <taxon>Micrococcaceae</taxon>
        <taxon>Paeniglutamicibacter</taxon>
    </lineage>
</organism>
<reference evidence="2 3" key="1">
    <citation type="submission" date="2021-03" db="EMBL/GenBank/DDBJ databases">
        <title>Sequencing the genomes of 1000 actinobacteria strains.</title>
        <authorList>
            <person name="Klenk H.-P."/>
        </authorList>
    </citation>
    <scope>NUCLEOTIDE SEQUENCE [LARGE SCALE GENOMIC DNA]</scope>
    <source>
        <strain evidence="2 3">DSM 15454</strain>
    </source>
</reference>
<keyword evidence="1" id="KW-0472">Membrane</keyword>
<keyword evidence="1" id="KW-0812">Transmembrane</keyword>
<sequence>MASSPHPGPGGESPPWLIASMALIFDEPTGGDAHRRISETLRARQSIALLAEPVSWGELCVIEMVLAVNPEGFIVMADEAGNTSFGQQIEGFAIALKRGTGARWADFDGVDAESGEPIDDAALEHPTGGRSVLLGSFKGSEVALFAGATKTAWHHFSTDSGDVAVHEGYMPEIMLSKATFPAIMLSRLGPRFSMVFWFKGQNRKLHGYPGFGHGWSVAAAPVLQTAPGTDAAEVADFLSREWLAPDLESIAELKEYGIGEEVIAQLNEALGGSGSVDKLRTVLKIFGRDQSLADYVEEDTLPETAVLVEPKSLGGTIASGMGADAREATGVRKFFNVLSWRPRTQVIWGVVEALVAVALVMLTDWQQPWLPFWAVALIAAFWGIDALTNLVVGGWRLAKALQSAR</sequence>
<proteinExistence type="predicted"/>
<keyword evidence="1" id="KW-1133">Transmembrane helix</keyword>
<dbReference type="Proteomes" id="UP000766570">
    <property type="component" value="Unassembled WGS sequence"/>
</dbReference>
<evidence type="ECO:0000313" key="3">
    <source>
        <dbReference type="Proteomes" id="UP000766570"/>
    </source>
</evidence>
<gene>
    <name evidence="2" type="ORF">JOF46_002425</name>
</gene>